<dbReference type="EMBL" id="QTJV01000019">
    <property type="protein sequence ID" value="RFM30770.1"/>
    <property type="molecule type" value="Genomic_DNA"/>
</dbReference>
<accession>A0A3E1NS77</accession>
<comment type="caution">
    <text evidence="3">The sequence shown here is derived from an EMBL/GenBank/DDBJ whole genome shotgun (WGS) entry which is preliminary data.</text>
</comment>
<dbReference type="InterPro" id="IPR045619">
    <property type="entry name" value="DUF6443"/>
</dbReference>
<keyword evidence="1" id="KW-0732">Signal</keyword>
<keyword evidence="4" id="KW-1185">Reference proteome</keyword>
<feature type="domain" description="DUF6443" evidence="2">
    <location>
        <begin position="67"/>
        <end position="194"/>
    </location>
</feature>
<sequence>MKLLYTILFCAIITSPFYGWAQNNPNSSTLPAATPVTKPGATANANQPNYVTTWEPNMPISDTMSVVSKSRIIREVRQSTTYYDGLGRVKQSVAKGLTFGGRDLVYPVVYDAFGRQQYMYMSYAQTTDNTNDGKFKTDPFGAQETFFKNANLNPETANESIFYRKVEYELSPLGKILKNYSPGNSWSTHGTETKQLANTAADSVRIWNLINEVPVSPGIYAPGELLKEVYIDEQQNQTVVYKDKQGQLVLKKVLQSTINTAHAGWLCTYYVYNDADMLSFVIPPAATNYTMINKWSNIADVAKELCYHYVYDDRNRRIIEEVPGKGALYKVFDLRDRLVFTQDAEQRTKSPMEWYTVLYDGQNRTVMTAIYKSNSTREALQAAMNTATASTTMSYQSPLDANLALYYDDGSANYYATQLIEFLPGFESNTGTEFGAEIVSGTGNTNTMMSSYSLPGIAMSALTPLIYMYYDDYNYPGVLKFKSDEFSKLSAADTLYPETFSGNYSTLTKYLPTGMKVRVLGTDKWLTTTTYYNDKGRPIQLVSGNSVGGKDILTMLYSFNGNLLTSYLRHQHPKSPTSETRLLTTNSYDHTGRLVSIKKRLNDESRFDRTIATYSYDELGRINKKRLGIIGNGQPVDSLLMTYNVRGWLKSINKEFVQTNSSTKNWFGEDLSYDYGFNVNYNNGNIAGQKWKSRSDGIPRAYGYTYDATGRLAGADFSQQDVAGAAWGVAKMDFSVSNLAYDANGGMQSMIQQGMNGTAKETMDNLTYKYFDNSNKLRTVTDANTKSSTTLGDFINGTNGGDDYTYNLNGNLTSDENRNISSISYNYLNLPEVITVKGKGTITYQYDALGNKLRKTVVDNSNITAVTTVTDYAGGFIYQNDSLQTVEHEEGRIRPLYITNKPVSYAFDYFEKDHLGNIRLVLTDQPDSSVYAASMEVENAVVEAATFSNIEETRVAAPAGYSPADTTINNKYVAKLNGKTEGNEKGPAIVLRVMAGDTVMIKANAFYKSQGPTDNSDKTPSSMIADALQSITGSVAAGGVHSAAGINNTDVATNLSNNDYRQLKTKDTENPDINRPKAYLNYVLFDDQFNMVDQNSGMKQVQAMPDEVQQLAVDKAVMQKAGFLYVYTDNETAQDVYFDNVQVMVLNGPVLEETHYYPFGLTMEAISYNALKGMRYAENKFKFNGIESNRDLGLNQYDAFYRNYDPQIGRWMQVDPKPNESTSSYSGMANNPVLLSDFLGDTTIVGLLSLPETVVYARIHQNVAQLRDQLINHWATLSGLNLTWDSKTSRIVNQGIRTNRNISMQARKDIMDAVDGPGKIYIGFTEGQTGTIIPDWKEVIDPMVNVIVLNPQEIEDMVNGTSPDLDPMTFGIGMTALHELGHTFLYGKFVHANITKTEFNHLDQVDVRMNIIRAELGKKFGTRTSYASITFGTKSYLPMSQSALEILKAAIRDEKVNAKWPYSKQLVLPSKGVIIFPEHQPIK</sequence>
<name>A0A3E1NS77_9BACT</name>
<dbReference type="PANTHER" id="PTHR32305:SF15">
    <property type="entry name" value="PROTEIN RHSA-RELATED"/>
    <property type="match status" value="1"/>
</dbReference>
<proteinExistence type="predicted"/>
<reference evidence="3 4" key="1">
    <citation type="submission" date="2018-08" db="EMBL/GenBank/DDBJ databases">
        <title>Chitinophaga sp. K20C18050901, a novel bacterium isolated from forest soil.</title>
        <authorList>
            <person name="Wang C."/>
        </authorList>
    </citation>
    <scope>NUCLEOTIDE SEQUENCE [LARGE SCALE GENOMIC DNA]</scope>
    <source>
        <strain evidence="3 4">K20C18050901</strain>
    </source>
</reference>
<gene>
    <name evidence="3" type="ORF">DXN04_32165</name>
</gene>
<dbReference type="PANTHER" id="PTHR32305">
    <property type="match status" value="1"/>
</dbReference>
<dbReference type="InterPro" id="IPR050708">
    <property type="entry name" value="T6SS_VgrG/RHS"/>
</dbReference>
<protein>
    <recommendedName>
        <fullName evidence="2">DUF6443 domain-containing protein</fullName>
    </recommendedName>
</protein>
<evidence type="ECO:0000313" key="3">
    <source>
        <dbReference type="EMBL" id="RFM30770.1"/>
    </source>
</evidence>
<dbReference type="Gene3D" id="2.180.10.10">
    <property type="entry name" value="RHS repeat-associated core"/>
    <property type="match status" value="2"/>
</dbReference>
<dbReference type="InterPro" id="IPR022385">
    <property type="entry name" value="Rhs_assc_core"/>
</dbReference>
<evidence type="ECO:0000256" key="1">
    <source>
        <dbReference type="SAM" id="SignalP"/>
    </source>
</evidence>
<feature type="signal peptide" evidence="1">
    <location>
        <begin position="1"/>
        <end position="21"/>
    </location>
</feature>
<evidence type="ECO:0000259" key="2">
    <source>
        <dbReference type="Pfam" id="PF20041"/>
    </source>
</evidence>
<feature type="chain" id="PRO_5017621290" description="DUF6443 domain-containing protein" evidence="1">
    <location>
        <begin position="22"/>
        <end position="1483"/>
    </location>
</feature>
<evidence type="ECO:0000313" key="4">
    <source>
        <dbReference type="Proteomes" id="UP000261174"/>
    </source>
</evidence>
<dbReference type="Proteomes" id="UP000261174">
    <property type="component" value="Unassembled WGS sequence"/>
</dbReference>
<dbReference type="Pfam" id="PF20041">
    <property type="entry name" value="DUF6443"/>
    <property type="match status" value="1"/>
</dbReference>
<dbReference type="NCBIfam" id="TIGR03696">
    <property type="entry name" value="Rhs_assc_core"/>
    <property type="match status" value="1"/>
</dbReference>
<organism evidence="3 4">
    <name type="scientific">Chitinophaga silvisoli</name>
    <dbReference type="NCBI Taxonomy" id="2291814"/>
    <lineage>
        <taxon>Bacteria</taxon>
        <taxon>Pseudomonadati</taxon>
        <taxon>Bacteroidota</taxon>
        <taxon>Chitinophagia</taxon>
        <taxon>Chitinophagales</taxon>
        <taxon>Chitinophagaceae</taxon>
        <taxon>Chitinophaga</taxon>
    </lineage>
</organism>